<sequence>MLKLYVLVYKGEPLDYHEYRHTALYLKLPDNQSFIMHILGTQGMFEYAQIKNKDPSVVGSLAKVVPVADISEVIGSGPIQSTVAKTLVQNGPLDLDWNCQHWVGDALSKLAERKYITVAERAEAIDRMMDACLEAMDD</sequence>
<proteinExistence type="predicted"/>
<evidence type="ECO:0000313" key="2">
    <source>
        <dbReference type="Proteomes" id="UP000813423"/>
    </source>
</evidence>
<dbReference type="Pfam" id="PF20174">
    <property type="entry name" value="DUF6540"/>
    <property type="match status" value="1"/>
</dbReference>
<accession>A0A229Y7W5</accession>
<dbReference type="EMBL" id="JAIBSC010000059">
    <property type="protein sequence ID" value="KAH1902547.1"/>
    <property type="molecule type" value="Genomic_DNA"/>
</dbReference>
<name>A0A229Y7W5_ASPFM</name>
<gene>
    <name evidence="1" type="ORF">KXV57_007368</name>
</gene>
<dbReference type="OMA" id="REDLDWN"/>
<dbReference type="Proteomes" id="UP000813423">
    <property type="component" value="Unassembled WGS sequence"/>
</dbReference>
<dbReference type="AlphaFoldDB" id="A0A229Y7W5"/>
<evidence type="ECO:0000313" key="1">
    <source>
        <dbReference type="EMBL" id="KAH1902547.1"/>
    </source>
</evidence>
<protein>
    <submittedName>
        <fullName evidence="1">Uncharacterized protein</fullName>
    </submittedName>
</protein>
<organism evidence="1 2">
    <name type="scientific">Aspergillus fumigatus</name>
    <name type="common">Neosartorya fumigata</name>
    <dbReference type="NCBI Taxonomy" id="746128"/>
    <lineage>
        <taxon>Eukaryota</taxon>
        <taxon>Fungi</taxon>
        <taxon>Dikarya</taxon>
        <taxon>Ascomycota</taxon>
        <taxon>Pezizomycotina</taxon>
        <taxon>Eurotiomycetes</taxon>
        <taxon>Eurotiomycetidae</taxon>
        <taxon>Eurotiales</taxon>
        <taxon>Aspergillaceae</taxon>
        <taxon>Aspergillus</taxon>
        <taxon>Aspergillus subgen. Fumigati</taxon>
    </lineage>
</organism>
<comment type="caution">
    <text evidence="1">The sequence shown here is derived from an EMBL/GenBank/DDBJ whole genome shotgun (WGS) entry which is preliminary data.</text>
</comment>
<dbReference type="InterPro" id="IPR046670">
    <property type="entry name" value="DUF6540"/>
</dbReference>
<dbReference type="SMR" id="A0A229Y7W5"/>
<reference evidence="1" key="1">
    <citation type="submission" date="2021-08" db="EMBL/GenBank/DDBJ databases">
        <title>Global Aspergillus fumigatus from environmental and clinical sources.</title>
        <authorList>
            <person name="Barber A."/>
            <person name="Sae-Ong T."/>
        </authorList>
    </citation>
    <scope>NUCLEOTIDE SEQUENCE</scope>
    <source>
        <strain evidence="1">NRZ-2016-071</strain>
    </source>
</reference>